<dbReference type="EMBL" id="JABSTU010000007">
    <property type="protein sequence ID" value="KAH8025997.1"/>
    <property type="molecule type" value="Genomic_DNA"/>
</dbReference>
<dbReference type="InterPro" id="IPR050266">
    <property type="entry name" value="AB_hydrolase_sf"/>
</dbReference>
<dbReference type="GO" id="GO:0016787">
    <property type="term" value="F:hydrolase activity"/>
    <property type="evidence" value="ECO:0007669"/>
    <property type="project" value="UniProtKB-KW"/>
</dbReference>
<dbReference type="SUPFAM" id="SSF53474">
    <property type="entry name" value="alpha/beta-Hydrolases"/>
    <property type="match status" value="2"/>
</dbReference>
<dbReference type="PANTHER" id="PTHR43798">
    <property type="entry name" value="MONOACYLGLYCEROL LIPASE"/>
    <property type="match status" value="1"/>
</dbReference>
<dbReference type="VEuPathDB" id="VectorBase:LOC119170329"/>
<evidence type="ECO:0000313" key="5">
    <source>
        <dbReference type="Proteomes" id="UP000821866"/>
    </source>
</evidence>
<evidence type="ECO:0000256" key="1">
    <source>
        <dbReference type="ARBA" id="ARBA00008645"/>
    </source>
</evidence>
<gene>
    <name evidence="4" type="ORF">HPB51_015346</name>
</gene>
<dbReference type="PRINTS" id="PR00111">
    <property type="entry name" value="ABHYDROLASE"/>
</dbReference>
<name>A0A9J6DUR9_RHIMP</name>
<protein>
    <recommendedName>
        <fullName evidence="3">AB hydrolase-1 domain-containing protein</fullName>
    </recommendedName>
</protein>
<sequence length="438" mass="49550">MDPVELRIEVPYGFLAAKVWGPADGKRVVALHGWLDSAATFDTLCPLLDSSLRIVALDFAGHGNSSHRPPGCRYNILEYVIDVRRVVDHLKWDRFCIVGHSMGGSTAIMFAGLFPDRVLSLITLDVVVPTVIVDSVHRFDMPSECTETKFTIPYGHLAAKVWGDPAHATTRVLALHGWRNNAGTFDTLIPLLSSDTYVVALDLSGHGLSSHKPAGCSYSYHEYVMDVCRVVQQLKWERFCIMGHSFGCTVGMMYASFFPDRVQCVVALDLYAPLHVPRERLAQDTSKLISSFLHLESKLNQPPSYTEEELLKRLDEATLHTLNKDTMRILMVRDVLRDDGKLTLRTDPRTRAISTVLLDADFQYTLMEKIRCDLLMVTASEIDERIMRQSMDRFFALYERCCPRFKHVEVEGNHYVHLNHPERVAPVINDFLANVKSV</sequence>
<comment type="similarity">
    <text evidence="1">Belongs to the AB hydrolase superfamily.</text>
</comment>
<dbReference type="Gene3D" id="3.40.50.1820">
    <property type="entry name" value="alpha/beta hydrolase"/>
    <property type="match status" value="2"/>
</dbReference>
<dbReference type="PANTHER" id="PTHR43798:SF14">
    <property type="entry name" value="SERINE HYDROLASE-LIKE PROTEIN DDB_G0286239"/>
    <property type="match status" value="1"/>
</dbReference>
<dbReference type="GO" id="GO:0016020">
    <property type="term" value="C:membrane"/>
    <property type="evidence" value="ECO:0007669"/>
    <property type="project" value="TreeGrafter"/>
</dbReference>
<dbReference type="InterPro" id="IPR000073">
    <property type="entry name" value="AB_hydrolase_1"/>
</dbReference>
<organism evidence="4 5">
    <name type="scientific">Rhipicephalus microplus</name>
    <name type="common">Cattle tick</name>
    <name type="synonym">Boophilus microplus</name>
    <dbReference type="NCBI Taxonomy" id="6941"/>
    <lineage>
        <taxon>Eukaryota</taxon>
        <taxon>Metazoa</taxon>
        <taxon>Ecdysozoa</taxon>
        <taxon>Arthropoda</taxon>
        <taxon>Chelicerata</taxon>
        <taxon>Arachnida</taxon>
        <taxon>Acari</taxon>
        <taxon>Parasitiformes</taxon>
        <taxon>Ixodida</taxon>
        <taxon>Ixodoidea</taxon>
        <taxon>Ixodidae</taxon>
        <taxon>Rhipicephalinae</taxon>
        <taxon>Rhipicephalus</taxon>
        <taxon>Boophilus</taxon>
    </lineage>
</organism>
<accession>A0A9J6DUR9</accession>
<feature type="domain" description="AB hydrolase-1" evidence="3">
    <location>
        <begin position="172"/>
        <end position="270"/>
    </location>
</feature>
<evidence type="ECO:0000313" key="4">
    <source>
        <dbReference type="EMBL" id="KAH8025997.1"/>
    </source>
</evidence>
<proteinExistence type="inferred from homology"/>
<evidence type="ECO:0000256" key="2">
    <source>
        <dbReference type="ARBA" id="ARBA00022801"/>
    </source>
</evidence>
<dbReference type="VEuPathDB" id="VectorBase:LOC119169532"/>
<dbReference type="AlphaFoldDB" id="A0A9J6DUR9"/>
<dbReference type="Pfam" id="PF00561">
    <property type="entry name" value="Abhydrolase_1"/>
    <property type="match status" value="2"/>
</dbReference>
<reference evidence="4" key="2">
    <citation type="submission" date="2021-09" db="EMBL/GenBank/DDBJ databases">
        <authorList>
            <person name="Jia N."/>
            <person name="Wang J."/>
            <person name="Shi W."/>
            <person name="Du L."/>
            <person name="Sun Y."/>
            <person name="Zhan W."/>
            <person name="Jiang J."/>
            <person name="Wang Q."/>
            <person name="Zhang B."/>
            <person name="Ji P."/>
            <person name="Sakyi L.B."/>
            <person name="Cui X."/>
            <person name="Yuan T."/>
            <person name="Jiang B."/>
            <person name="Yang W."/>
            <person name="Lam T.T.-Y."/>
            <person name="Chang Q."/>
            <person name="Ding S."/>
            <person name="Wang X."/>
            <person name="Zhu J."/>
            <person name="Ruan X."/>
            <person name="Zhao L."/>
            <person name="Wei J."/>
            <person name="Que T."/>
            <person name="Du C."/>
            <person name="Cheng J."/>
            <person name="Dai P."/>
            <person name="Han X."/>
            <person name="Huang E."/>
            <person name="Gao Y."/>
            <person name="Liu J."/>
            <person name="Shao H."/>
            <person name="Ye R."/>
            <person name="Li L."/>
            <person name="Wei W."/>
            <person name="Wang X."/>
            <person name="Wang C."/>
            <person name="Huo Q."/>
            <person name="Li W."/>
            <person name="Guo W."/>
            <person name="Chen H."/>
            <person name="Chen S."/>
            <person name="Zhou L."/>
            <person name="Zhou L."/>
            <person name="Ni X."/>
            <person name="Tian J."/>
            <person name="Zhou Y."/>
            <person name="Sheng Y."/>
            <person name="Liu T."/>
            <person name="Pan Y."/>
            <person name="Xia L."/>
            <person name="Li J."/>
            <person name="Zhao F."/>
            <person name="Cao W."/>
        </authorList>
    </citation>
    <scope>NUCLEOTIDE SEQUENCE</scope>
    <source>
        <strain evidence="4">Rmic-2018</strain>
        <tissue evidence="4">Larvae</tissue>
    </source>
</reference>
<dbReference type="Proteomes" id="UP000821866">
    <property type="component" value="Unassembled WGS sequence"/>
</dbReference>
<reference evidence="4" key="1">
    <citation type="journal article" date="2020" name="Cell">
        <title>Large-Scale Comparative Analyses of Tick Genomes Elucidate Their Genetic Diversity and Vector Capacities.</title>
        <authorList>
            <consortium name="Tick Genome and Microbiome Consortium (TIGMIC)"/>
            <person name="Jia N."/>
            <person name="Wang J."/>
            <person name="Shi W."/>
            <person name="Du L."/>
            <person name="Sun Y."/>
            <person name="Zhan W."/>
            <person name="Jiang J.F."/>
            <person name="Wang Q."/>
            <person name="Zhang B."/>
            <person name="Ji P."/>
            <person name="Bell-Sakyi L."/>
            <person name="Cui X.M."/>
            <person name="Yuan T.T."/>
            <person name="Jiang B.G."/>
            <person name="Yang W.F."/>
            <person name="Lam T.T."/>
            <person name="Chang Q.C."/>
            <person name="Ding S.J."/>
            <person name="Wang X.J."/>
            <person name="Zhu J.G."/>
            <person name="Ruan X.D."/>
            <person name="Zhao L."/>
            <person name="Wei J.T."/>
            <person name="Ye R.Z."/>
            <person name="Que T.C."/>
            <person name="Du C.H."/>
            <person name="Zhou Y.H."/>
            <person name="Cheng J.X."/>
            <person name="Dai P.F."/>
            <person name="Guo W.B."/>
            <person name="Han X.H."/>
            <person name="Huang E.J."/>
            <person name="Li L.F."/>
            <person name="Wei W."/>
            <person name="Gao Y.C."/>
            <person name="Liu J.Z."/>
            <person name="Shao H.Z."/>
            <person name="Wang X."/>
            <person name="Wang C.C."/>
            <person name="Yang T.C."/>
            <person name="Huo Q.B."/>
            <person name="Li W."/>
            <person name="Chen H.Y."/>
            <person name="Chen S.E."/>
            <person name="Zhou L.G."/>
            <person name="Ni X.B."/>
            <person name="Tian J.H."/>
            <person name="Sheng Y."/>
            <person name="Liu T."/>
            <person name="Pan Y.S."/>
            <person name="Xia L.Y."/>
            <person name="Li J."/>
            <person name="Zhao F."/>
            <person name="Cao W.C."/>
        </authorList>
    </citation>
    <scope>NUCLEOTIDE SEQUENCE</scope>
    <source>
        <strain evidence="4">Rmic-2018</strain>
    </source>
</reference>
<evidence type="ECO:0000259" key="3">
    <source>
        <dbReference type="Pfam" id="PF00561"/>
    </source>
</evidence>
<keyword evidence="5" id="KW-1185">Reference proteome</keyword>
<keyword evidence="2" id="KW-0378">Hydrolase</keyword>
<feature type="domain" description="AB hydrolase-1" evidence="3">
    <location>
        <begin position="27"/>
        <end position="126"/>
    </location>
</feature>
<dbReference type="InterPro" id="IPR029058">
    <property type="entry name" value="AB_hydrolase_fold"/>
</dbReference>
<comment type="caution">
    <text evidence="4">The sequence shown here is derived from an EMBL/GenBank/DDBJ whole genome shotgun (WGS) entry which is preliminary data.</text>
</comment>